<dbReference type="Proteomes" id="UP001283361">
    <property type="component" value="Unassembled WGS sequence"/>
</dbReference>
<evidence type="ECO:0000313" key="2">
    <source>
        <dbReference type="Proteomes" id="UP001283361"/>
    </source>
</evidence>
<comment type="caution">
    <text evidence="1">The sequence shown here is derived from an EMBL/GenBank/DDBJ whole genome shotgun (WGS) entry which is preliminary data.</text>
</comment>
<name>A0AAE0XV07_9GAST</name>
<dbReference type="EMBL" id="JAWDGP010007534">
    <property type="protein sequence ID" value="KAK3714598.1"/>
    <property type="molecule type" value="Genomic_DNA"/>
</dbReference>
<accession>A0AAE0XV07</accession>
<dbReference type="AlphaFoldDB" id="A0AAE0XV07"/>
<keyword evidence="2" id="KW-1185">Reference proteome</keyword>
<protein>
    <submittedName>
        <fullName evidence="1">Uncharacterized protein</fullName>
    </submittedName>
</protein>
<reference evidence="1" key="1">
    <citation type="journal article" date="2023" name="G3 (Bethesda)">
        <title>A reference genome for the long-term kleptoplast-retaining sea slug Elysia crispata morphotype clarki.</title>
        <authorList>
            <person name="Eastman K.E."/>
            <person name="Pendleton A.L."/>
            <person name="Shaikh M.A."/>
            <person name="Suttiyut T."/>
            <person name="Ogas R."/>
            <person name="Tomko P."/>
            <person name="Gavelis G."/>
            <person name="Widhalm J.R."/>
            <person name="Wisecaver J.H."/>
        </authorList>
    </citation>
    <scope>NUCLEOTIDE SEQUENCE</scope>
    <source>
        <strain evidence="1">ECLA1</strain>
    </source>
</reference>
<sequence length="308" mass="34812">MPTLGCASSSVTLKFQHKEKRQCSKCVPPTSDLGHGDKFLIDLTFNLDLSSPQRRCQSYQARLLAMVKNRDVCCMPRTMSYWCTGVSPSYHSLRQVNTDLHGQALTSDHQGADSIVPQGFRDRLVRRGVETCRFLSSLTLFTKSFIAPHLHRIELCGSVWLLCGECGATCGVCVATMWRMSGYLRRVCGYYVENEWLLCGECVASVWLLCGECVATVWRVCGYYQESVWLQCGECVATMRRVCGYNEESVWLLCGYNEESVWLQCGECVATMRRVCGYSVASVWLLCGECVATVWRVYRISSREEFSP</sequence>
<proteinExistence type="predicted"/>
<evidence type="ECO:0000313" key="1">
    <source>
        <dbReference type="EMBL" id="KAK3714598.1"/>
    </source>
</evidence>
<organism evidence="1 2">
    <name type="scientific">Elysia crispata</name>
    <name type="common">lettuce slug</name>
    <dbReference type="NCBI Taxonomy" id="231223"/>
    <lineage>
        <taxon>Eukaryota</taxon>
        <taxon>Metazoa</taxon>
        <taxon>Spiralia</taxon>
        <taxon>Lophotrochozoa</taxon>
        <taxon>Mollusca</taxon>
        <taxon>Gastropoda</taxon>
        <taxon>Heterobranchia</taxon>
        <taxon>Euthyneura</taxon>
        <taxon>Panpulmonata</taxon>
        <taxon>Sacoglossa</taxon>
        <taxon>Placobranchoidea</taxon>
        <taxon>Plakobranchidae</taxon>
        <taxon>Elysia</taxon>
    </lineage>
</organism>
<gene>
    <name evidence="1" type="ORF">RRG08_020854</name>
</gene>